<organism evidence="1 2">
    <name type="scientific">Mucuna pruriens</name>
    <name type="common">Velvet bean</name>
    <name type="synonym">Dolichos pruriens</name>
    <dbReference type="NCBI Taxonomy" id="157652"/>
    <lineage>
        <taxon>Eukaryota</taxon>
        <taxon>Viridiplantae</taxon>
        <taxon>Streptophyta</taxon>
        <taxon>Embryophyta</taxon>
        <taxon>Tracheophyta</taxon>
        <taxon>Spermatophyta</taxon>
        <taxon>Magnoliopsida</taxon>
        <taxon>eudicotyledons</taxon>
        <taxon>Gunneridae</taxon>
        <taxon>Pentapetalae</taxon>
        <taxon>rosids</taxon>
        <taxon>fabids</taxon>
        <taxon>Fabales</taxon>
        <taxon>Fabaceae</taxon>
        <taxon>Papilionoideae</taxon>
        <taxon>50 kb inversion clade</taxon>
        <taxon>NPAAA clade</taxon>
        <taxon>indigoferoid/millettioid clade</taxon>
        <taxon>Phaseoleae</taxon>
        <taxon>Mucuna</taxon>
    </lineage>
</organism>
<sequence>MEKHTSQTFLTSRNTMFLSTMLLGFPNTLSNCAKLKLPMIPLTLITTLRR</sequence>
<comment type="caution">
    <text evidence="1">The sequence shown here is derived from an EMBL/GenBank/DDBJ whole genome shotgun (WGS) entry which is preliminary data.</text>
</comment>
<proteinExistence type="predicted"/>
<accession>A0A371ERZ5</accession>
<protein>
    <submittedName>
        <fullName evidence="1">Uncharacterized protein</fullName>
    </submittedName>
</protein>
<evidence type="ECO:0000313" key="1">
    <source>
        <dbReference type="EMBL" id="RDX68821.1"/>
    </source>
</evidence>
<name>A0A371ERZ5_MUCPR</name>
<gene>
    <name evidence="1" type="ORF">CR513_52149</name>
</gene>
<dbReference type="AlphaFoldDB" id="A0A371ERZ5"/>
<keyword evidence="2" id="KW-1185">Reference proteome</keyword>
<reference evidence="1" key="1">
    <citation type="submission" date="2018-05" db="EMBL/GenBank/DDBJ databases">
        <title>Draft genome of Mucuna pruriens seed.</title>
        <authorList>
            <person name="Nnadi N.E."/>
            <person name="Vos R."/>
            <person name="Hasami M.H."/>
            <person name="Devisetty U.K."/>
            <person name="Aguiy J.C."/>
        </authorList>
    </citation>
    <scope>NUCLEOTIDE SEQUENCE [LARGE SCALE GENOMIC DNA]</scope>
    <source>
        <strain evidence="1">JCA_2017</strain>
    </source>
</reference>
<dbReference type="Proteomes" id="UP000257109">
    <property type="component" value="Unassembled WGS sequence"/>
</dbReference>
<evidence type="ECO:0000313" key="2">
    <source>
        <dbReference type="Proteomes" id="UP000257109"/>
    </source>
</evidence>
<dbReference type="EMBL" id="QJKJ01012373">
    <property type="protein sequence ID" value="RDX68821.1"/>
    <property type="molecule type" value="Genomic_DNA"/>
</dbReference>